<accession>A0A3S5FFF9</accession>
<keyword evidence="2" id="KW-1185">Reference proteome</keyword>
<dbReference type="AlphaFoldDB" id="A0A3S5FFF9"/>
<sequence>MVLRMARLTDDANYDAGEMSEKVSNPGSNFGNNQAYNALRTRYVPQSLSTNVTKLRKQGQTTSIKYELTNYVDQIEL</sequence>
<gene>
    <name evidence="1" type="ORF">PXEA_LOCUS24974</name>
</gene>
<comment type="caution">
    <text evidence="1">The sequence shown here is derived from an EMBL/GenBank/DDBJ whole genome shotgun (WGS) entry which is preliminary data.</text>
</comment>
<name>A0A3S5FFF9_9PLAT</name>
<dbReference type="Proteomes" id="UP000784294">
    <property type="component" value="Unassembled WGS sequence"/>
</dbReference>
<reference evidence="1" key="1">
    <citation type="submission" date="2018-11" db="EMBL/GenBank/DDBJ databases">
        <authorList>
            <consortium name="Pathogen Informatics"/>
        </authorList>
    </citation>
    <scope>NUCLEOTIDE SEQUENCE</scope>
</reference>
<dbReference type="EMBL" id="CAAALY010123615">
    <property type="protein sequence ID" value="VEL31534.1"/>
    <property type="molecule type" value="Genomic_DNA"/>
</dbReference>
<evidence type="ECO:0000313" key="2">
    <source>
        <dbReference type="Proteomes" id="UP000784294"/>
    </source>
</evidence>
<organism evidence="1 2">
    <name type="scientific">Protopolystoma xenopodis</name>
    <dbReference type="NCBI Taxonomy" id="117903"/>
    <lineage>
        <taxon>Eukaryota</taxon>
        <taxon>Metazoa</taxon>
        <taxon>Spiralia</taxon>
        <taxon>Lophotrochozoa</taxon>
        <taxon>Platyhelminthes</taxon>
        <taxon>Monogenea</taxon>
        <taxon>Polyopisthocotylea</taxon>
        <taxon>Polystomatidea</taxon>
        <taxon>Polystomatidae</taxon>
        <taxon>Protopolystoma</taxon>
    </lineage>
</organism>
<protein>
    <submittedName>
        <fullName evidence="1">Uncharacterized protein</fullName>
    </submittedName>
</protein>
<evidence type="ECO:0000313" key="1">
    <source>
        <dbReference type="EMBL" id="VEL31534.1"/>
    </source>
</evidence>
<proteinExistence type="predicted"/>